<dbReference type="SUPFAM" id="SSF53448">
    <property type="entry name" value="Nucleotide-diphospho-sugar transferases"/>
    <property type="match status" value="1"/>
</dbReference>
<keyword evidence="7" id="KW-1185">Reference proteome</keyword>
<dbReference type="RefSeq" id="WP_344737103.1">
    <property type="nucleotide sequence ID" value="NZ_BAAAYU010000003.1"/>
</dbReference>
<evidence type="ECO:0000256" key="2">
    <source>
        <dbReference type="ARBA" id="ARBA00006739"/>
    </source>
</evidence>
<dbReference type="InterPro" id="IPR029044">
    <property type="entry name" value="Nucleotide-diphossugar_trans"/>
</dbReference>
<evidence type="ECO:0000256" key="1">
    <source>
        <dbReference type="ARBA" id="ARBA00004776"/>
    </source>
</evidence>
<keyword evidence="5" id="KW-0812">Transmembrane</keyword>
<keyword evidence="3" id="KW-0328">Glycosyltransferase</keyword>
<dbReference type="Proteomes" id="UP001501697">
    <property type="component" value="Unassembled WGS sequence"/>
</dbReference>
<keyword evidence="5" id="KW-1133">Transmembrane helix</keyword>
<evidence type="ECO:0000256" key="5">
    <source>
        <dbReference type="SAM" id="Phobius"/>
    </source>
</evidence>
<name>A0ABP7AFS1_9MICO</name>
<dbReference type="EMBL" id="BAAAYU010000003">
    <property type="protein sequence ID" value="GAA3631117.1"/>
    <property type="molecule type" value="Genomic_DNA"/>
</dbReference>
<protein>
    <recommendedName>
        <fullName evidence="8">Glycosyltransferase</fullName>
    </recommendedName>
</protein>
<dbReference type="PANTHER" id="PTHR43179">
    <property type="entry name" value="RHAMNOSYLTRANSFERASE WBBL"/>
    <property type="match status" value="1"/>
</dbReference>
<organism evidence="6 7">
    <name type="scientific">Microbacterium awajiense</name>
    <dbReference type="NCBI Taxonomy" id="415214"/>
    <lineage>
        <taxon>Bacteria</taxon>
        <taxon>Bacillati</taxon>
        <taxon>Actinomycetota</taxon>
        <taxon>Actinomycetes</taxon>
        <taxon>Micrococcales</taxon>
        <taxon>Microbacteriaceae</taxon>
        <taxon>Microbacterium</taxon>
    </lineage>
</organism>
<feature type="transmembrane region" description="Helical" evidence="5">
    <location>
        <begin position="505"/>
        <end position="528"/>
    </location>
</feature>
<reference evidence="7" key="1">
    <citation type="journal article" date="2019" name="Int. J. Syst. Evol. Microbiol.">
        <title>The Global Catalogue of Microorganisms (GCM) 10K type strain sequencing project: providing services to taxonomists for standard genome sequencing and annotation.</title>
        <authorList>
            <consortium name="The Broad Institute Genomics Platform"/>
            <consortium name="The Broad Institute Genome Sequencing Center for Infectious Disease"/>
            <person name="Wu L."/>
            <person name="Ma J."/>
        </authorList>
    </citation>
    <scope>NUCLEOTIDE SEQUENCE [LARGE SCALE GENOMIC DNA]</scope>
    <source>
        <strain evidence="7">JCM 16544</strain>
    </source>
</reference>
<feature type="transmembrane region" description="Helical" evidence="5">
    <location>
        <begin position="479"/>
        <end position="499"/>
    </location>
</feature>
<sequence length="532" mass="55758">MTALTLACAMPLHGPVDRAHATWVGLVEASALSPAPDRIVLEAGEEFDRARLLVRDHGAVRGYVSLPISDGHLDPAALAAAVAEVPLPAPAAPAAPQPITVVVCTRDRGALLRECLNAIAGVDYPAREVIVVDNAPSTDDTLALVTAEFDDFRYVREDAPGLSHARNAGLRAASSHIVAFTDDDVIVDSQWLWAIAAGFVRADDVGCVTGVVPSGELRNGVQAWFDSRVSWSKLTTGRVYRMSEPPADLPMFPFCVGEFGTGANFAVRRDHMLSLGGFDTALGAGTRTKGGEDLDMFVRILYDGRSIAVAPDAVVWHRHRDDLAALESQAIGYGRGFGAWATTVALDPRMLGAALVRAPGAVHRLLNKRMSNVDGDPSPVADEAAGVGRLELGSITGGPAAYFAERRAQRAAGTLDGPRSRGSVLERRTWSLLAAIGGLAGLLALLPLPAGLSLVFLAAFVLIGPGALLRAWVPLPAGFAPIVVPAVGLSTAILLTTALVNLEWWAPSLSLLAIAAATCLGAATSFGLRRRA</sequence>
<proteinExistence type="inferred from homology"/>
<gene>
    <name evidence="6" type="ORF">GCM10022200_12500</name>
</gene>
<comment type="caution">
    <text evidence="6">The sequence shown here is derived from an EMBL/GenBank/DDBJ whole genome shotgun (WGS) entry which is preliminary data.</text>
</comment>
<dbReference type="Gene3D" id="3.90.550.10">
    <property type="entry name" value="Spore Coat Polysaccharide Biosynthesis Protein SpsA, Chain A"/>
    <property type="match status" value="1"/>
</dbReference>
<dbReference type="PANTHER" id="PTHR43179:SF12">
    <property type="entry name" value="GALACTOFURANOSYLTRANSFERASE GLFT2"/>
    <property type="match status" value="1"/>
</dbReference>
<keyword evidence="5" id="KW-0472">Membrane</keyword>
<comment type="pathway">
    <text evidence="1">Cell wall biogenesis; cell wall polysaccharide biosynthesis.</text>
</comment>
<evidence type="ECO:0000313" key="7">
    <source>
        <dbReference type="Proteomes" id="UP001501697"/>
    </source>
</evidence>
<evidence type="ECO:0000256" key="4">
    <source>
        <dbReference type="ARBA" id="ARBA00022679"/>
    </source>
</evidence>
<keyword evidence="4" id="KW-0808">Transferase</keyword>
<accession>A0ABP7AFS1</accession>
<dbReference type="Pfam" id="PF13641">
    <property type="entry name" value="Glyco_tranf_2_3"/>
    <property type="match status" value="1"/>
</dbReference>
<evidence type="ECO:0000313" key="6">
    <source>
        <dbReference type="EMBL" id="GAA3631117.1"/>
    </source>
</evidence>
<evidence type="ECO:0000256" key="3">
    <source>
        <dbReference type="ARBA" id="ARBA00022676"/>
    </source>
</evidence>
<evidence type="ECO:0008006" key="8">
    <source>
        <dbReference type="Google" id="ProtNLM"/>
    </source>
</evidence>
<comment type="similarity">
    <text evidence="2">Belongs to the glycosyltransferase 2 family.</text>
</comment>